<evidence type="ECO:0000313" key="3">
    <source>
        <dbReference type="EMBL" id="KZS60394.1"/>
    </source>
</evidence>
<dbReference type="Pfam" id="PF03364">
    <property type="entry name" value="Polyketide_cyc"/>
    <property type="match status" value="1"/>
</dbReference>
<dbReference type="InterPro" id="IPR005031">
    <property type="entry name" value="COQ10_START"/>
</dbReference>
<organism evidence="3 4">
    <name type="scientific">Mycobacterium ostraviense</name>
    <dbReference type="NCBI Taxonomy" id="2738409"/>
    <lineage>
        <taxon>Bacteria</taxon>
        <taxon>Bacillati</taxon>
        <taxon>Actinomycetota</taxon>
        <taxon>Actinomycetes</taxon>
        <taxon>Mycobacteriales</taxon>
        <taxon>Mycobacteriaceae</taxon>
        <taxon>Mycobacterium</taxon>
    </lineage>
</organism>
<dbReference type="Gene3D" id="3.30.530.20">
    <property type="match status" value="1"/>
</dbReference>
<protein>
    <recommendedName>
        <fullName evidence="2">Coenzyme Q-binding protein COQ10 START domain-containing protein</fullName>
    </recommendedName>
</protein>
<sequence>MTMKDASARATATLARGLGGASLGLGLAEVLAPGKVAVLVGVADTDRSRAVIRALGIRECGHAAALLLGSPKLVWTRVAGDALDIALFGAGVLSRGRGARARSAVAAVALTGIAGADFYAAVRAARDGCHRHGNGTKHRSLRAAVTVRRSPEDVYRFWSDLEKLPSFMHHLRSVTARDGGRSHWAVNAPVGQPVQWDAQVVEDVPNKRIAWQSVRDSGVRHGGSVEFTPTAAGDGTEVRVTIGYHIPGGALGKSVATLLGESPEQQVNDDLRRFKQILETGQVLYSDGSPEGTSALRQMHQQPAQPMSQGAGR</sequence>
<proteinExistence type="predicted"/>
<accession>A0A163YFN7</accession>
<feature type="region of interest" description="Disordered" evidence="1">
    <location>
        <begin position="285"/>
        <end position="313"/>
    </location>
</feature>
<evidence type="ECO:0000259" key="2">
    <source>
        <dbReference type="Pfam" id="PF03364"/>
    </source>
</evidence>
<gene>
    <name evidence="3" type="ORF">A4G28_12045</name>
</gene>
<name>A0A163YFN7_9MYCO</name>
<reference evidence="4" key="1">
    <citation type="submission" date="2016-04" db="EMBL/GenBank/DDBJ databases">
        <authorList>
            <person name="Strapagiel D."/>
            <person name="Borowka P."/>
            <person name="Marciniak B."/>
            <person name="Bakula Z."/>
            <person name="Van Ingen J."/>
            <person name="Safianowska A."/>
            <person name="Dziadek J."/>
            <person name="Jagielski T."/>
        </authorList>
    </citation>
    <scope>NUCLEOTIDE SEQUENCE [LARGE SCALE GENOMIC DNA]</scope>
    <source>
        <strain evidence="4">1010001458</strain>
    </source>
</reference>
<keyword evidence="4" id="KW-1185">Reference proteome</keyword>
<evidence type="ECO:0000313" key="4">
    <source>
        <dbReference type="Proteomes" id="UP000077342"/>
    </source>
</evidence>
<evidence type="ECO:0000256" key="1">
    <source>
        <dbReference type="SAM" id="MobiDB-lite"/>
    </source>
</evidence>
<dbReference type="PANTHER" id="PTHR33824">
    <property type="entry name" value="POLYKETIDE CYCLASE/DEHYDRASE AND LIPID TRANSPORT SUPERFAMILY PROTEIN"/>
    <property type="match status" value="1"/>
</dbReference>
<dbReference type="CDD" id="cd07817">
    <property type="entry name" value="SRPBCC_8"/>
    <property type="match status" value="1"/>
</dbReference>
<dbReference type="PANTHER" id="PTHR33824:SF7">
    <property type="entry name" value="POLYKETIDE CYCLASE_DEHYDRASE AND LIPID TRANSPORT SUPERFAMILY PROTEIN"/>
    <property type="match status" value="1"/>
</dbReference>
<feature type="compositionally biased region" description="Polar residues" evidence="1">
    <location>
        <begin position="291"/>
        <end position="313"/>
    </location>
</feature>
<dbReference type="EMBL" id="LWCI01000127">
    <property type="protein sequence ID" value="KZS60394.1"/>
    <property type="molecule type" value="Genomic_DNA"/>
</dbReference>
<dbReference type="InterPro" id="IPR047137">
    <property type="entry name" value="ORF3"/>
</dbReference>
<dbReference type="Proteomes" id="UP000077342">
    <property type="component" value="Unassembled WGS sequence"/>
</dbReference>
<comment type="caution">
    <text evidence="3">The sequence shown here is derived from an EMBL/GenBank/DDBJ whole genome shotgun (WGS) entry which is preliminary data.</text>
</comment>
<dbReference type="AlphaFoldDB" id="A0A163YFN7"/>
<dbReference type="SUPFAM" id="SSF55961">
    <property type="entry name" value="Bet v1-like"/>
    <property type="match status" value="1"/>
</dbReference>
<dbReference type="InterPro" id="IPR023393">
    <property type="entry name" value="START-like_dom_sf"/>
</dbReference>
<feature type="domain" description="Coenzyme Q-binding protein COQ10 START" evidence="2">
    <location>
        <begin position="148"/>
        <end position="272"/>
    </location>
</feature>